<name>A0A7W4VYF5_9ACTN</name>
<dbReference type="Proteomes" id="UP000589626">
    <property type="component" value="Unassembled WGS sequence"/>
</dbReference>
<keyword evidence="1" id="KW-1133">Transmembrane helix</keyword>
<keyword evidence="1" id="KW-0812">Transmembrane</keyword>
<keyword evidence="1" id="KW-0472">Membrane</keyword>
<feature type="transmembrane region" description="Helical" evidence="1">
    <location>
        <begin position="67"/>
        <end position="85"/>
    </location>
</feature>
<dbReference type="EMBL" id="JACHWR010000003">
    <property type="protein sequence ID" value="MBB3044076.1"/>
    <property type="molecule type" value="Genomic_DNA"/>
</dbReference>
<protein>
    <submittedName>
        <fullName evidence="2">Uncharacterized membrane protein YvlD (DUF360 family)</fullName>
    </submittedName>
</protein>
<feature type="transmembrane region" description="Helical" evidence="1">
    <location>
        <begin position="34"/>
        <end position="55"/>
    </location>
</feature>
<proteinExistence type="predicted"/>
<organism evidence="2 3">
    <name type="scientific">Nocardioides soli</name>
    <dbReference type="NCBI Taxonomy" id="1036020"/>
    <lineage>
        <taxon>Bacteria</taxon>
        <taxon>Bacillati</taxon>
        <taxon>Actinomycetota</taxon>
        <taxon>Actinomycetes</taxon>
        <taxon>Propionibacteriales</taxon>
        <taxon>Nocardioidaceae</taxon>
        <taxon>Nocardioides</taxon>
    </lineage>
</organism>
<feature type="transmembrane region" description="Helical" evidence="1">
    <location>
        <begin position="97"/>
        <end position="120"/>
    </location>
</feature>
<sequence length="129" mass="13553">MIRLLLGFLIQLLSNALGLLVANWVLDDVEVSGTAFVIAVVIFTVVYAVAQPFLTQMALSKAPALRGGVALVATLVGLIITAAVSDGLSISGGALTWIEATVIVWIVSLIGVLILPFVIIKKKAEEKRA</sequence>
<dbReference type="InterPro" id="IPR007165">
    <property type="entry name" value="Phage_holin_4_2"/>
</dbReference>
<evidence type="ECO:0000256" key="1">
    <source>
        <dbReference type="SAM" id="Phobius"/>
    </source>
</evidence>
<keyword evidence="3" id="KW-1185">Reference proteome</keyword>
<gene>
    <name evidence="2" type="ORF">FHU40_003913</name>
</gene>
<dbReference type="AlphaFoldDB" id="A0A7W4VYF5"/>
<reference evidence="2 3" key="1">
    <citation type="submission" date="2020-08" db="EMBL/GenBank/DDBJ databases">
        <title>Sequencing the genomes of 1000 actinobacteria strains.</title>
        <authorList>
            <person name="Klenk H.-P."/>
        </authorList>
    </citation>
    <scope>NUCLEOTIDE SEQUENCE [LARGE SCALE GENOMIC DNA]</scope>
    <source>
        <strain evidence="2 3">DSM 105498</strain>
    </source>
</reference>
<dbReference type="Pfam" id="PF04020">
    <property type="entry name" value="Phage_holin_4_2"/>
    <property type="match status" value="1"/>
</dbReference>
<evidence type="ECO:0000313" key="2">
    <source>
        <dbReference type="EMBL" id="MBB3044076.1"/>
    </source>
</evidence>
<evidence type="ECO:0000313" key="3">
    <source>
        <dbReference type="Proteomes" id="UP000589626"/>
    </source>
</evidence>
<accession>A0A7W4VYF5</accession>
<dbReference type="RefSeq" id="WP_183593993.1">
    <property type="nucleotide sequence ID" value="NZ_JACHWR010000003.1"/>
</dbReference>
<comment type="caution">
    <text evidence="2">The sequence shown here is derived from an EMBL/GenBank/DDBJ whole genome shotgun (WGS) entry which is preliminary data.</text>
</comment>